<comment type="caution">
    <text evidence="10">The sequence shown here is derived from an EMBL/GenBank/DDBJ whole genome shotgun (WGS) entry which is preliminary data.</text>
</comment>
<evidence type="ECO:0000256" key="6">
    <source>
        <dbReference type="ARBA" id="ARBA00023136"/>
    </source>
</evidence>
<feature type="domain" description="Bacterial sugar transferase" evidence="9">
    <location>
        <begin position="301"/>
        <end position="482"/>
    </location>
</feature>
<feature type="transmembrane region" description="Helical" evidence="8">
    <location>
        <begin position="306"/>
        <end position="327"/>
    </location>
</feature>
<dbReference type="InterPro" id="IPR017475">
    <property type="entry name" value="EPS_sugar_tfrase"/>
</dbReference>
<comment type="subcellular location">
    <subcellularLocation>
        <location evidence="1">Membrane</location>
        <topology evidence="1">Multi-pass membrane protein</topology>
    </subcellularLocation>
</comment>
<evidence type="ECO:0000256" key="2">
    <source>
        <dbReference type="ARBA" id="ARBA00006464"/>
    </source>
</evidence>
<feature type="region of interest" description="Disordered" evidence="7">
    <location>
        <begin position="1"/>
        <end position="20"/>
    </location>
</feature>
<feature type="transmembrane region" description="Helical" evidence="8">
    <location>
        <begin position="77"/>
        <end position="95"/>
    </location>
</feature>
<dbReference type="EC" id="2.7.8.-" evidence="10"/>
<accession>A0ABV9ZNC1</accession>
<feature type="compositionally biased region" description="Basic and acidic residues" evidence="7">
    <location>
        <begin position="11"/>
        <end position="20"/>
    </location>
</feature>
<keyword evidence="6 8" id="KW-0472">Membrane</keyword>
<evidence type="ECO:0000313" key="10">
    <source>
        <dbReference type="EMBL" id="MFC5141969.1"/>
    </source>
</evidence>
<reference evidence="11" key="1">
    <citation type="journal article" date="2019" name="Int. J. Syst. Evol. Microbiol.">
        <title>The Global Catalogue of Microorganisms (GCM) 10K type strain sequencing project: providing services to taxonomists for standard genome sequencing and annotation.</title>
        <authorList>
            <consortium name="The Broad Institute Genomics Platform"/>
            <consortium name="The Broad Institute Genome Sequencing Center for Infectious Disease"/>
            <person name="Wu L."/>
            <person name="Ma J."/>
        </authorList>
    </citation>
    <scope>NUCLEOTIDE SEQUENCE [LARGE SCALE GENOMIC DNA]</scope>
    <source>
        <strain evidence="11">XZYJ18</strain>
    </source>
</reference>
<comment type="similarity">
    <text evidence="2">Belongs to the bacterial sugar transferase family.</text>
</comment>
<evidence type="ECO:0000256" key="3">
    <source>
        <dbReference type="ARBA" id="ARBA00022679"/>
    </source>
</evidence>
<gene>
    <name evidence="10" type="ORF">ACFPK1_27295</name>
</gene>
<keyword evidence="11" id="KW-1185">Reference proteome</keyword>
<dbReference type="PANTHER" id="PTHR30576">
    <property type="entry name" value="COLANIC BIOSYNTHESIS UDP-GLUCOSE LIPID CARRIER TRANSFERASE"/>
    <property type="match status" value="1"/>
</dbReference>
<keyword evidence="3 10" id="KW-0808">Transferase</keyword>
<keyword evidence="5 8" id="KW-1133">Transmembrane helix</keyword>
<evidence type="ECO:0000313" key="11">
    <source>
        <dbReference type="Proteomes" id="UP001596175"/>
    </source>
</evidence>
<protein>
    <submittedName>
        <fullName evidence="10">Sugar transferase</fullName>
        <ecNumber evidence="10">2.7.8.-</ecNumber>
    </submittedName>
</protein>
<feature type="transmembrane region" description="Helical" evidence="8">
    <location>
        <begin position="107"/>
        <end position="127"/>
    </location>
</feature>
<name>A0ABV9ZNC1_9PSEU</name>
<evidence type="ECO:0000259" key="9">
    <source>
        <dbReference type="Pfam" id="PF02397"/>
    </source>
</evidence>
<dbReference type="NCBIfam" id="TIGR03025">
    <property type="entry name" value="EPS_sugtrans"/>
    <property type="match status" value="1"/>
</dbReference>
<dbReference type="EMBL" id="JBHSKG010000019">
    <property type="protein sequence ID" value="MFC5141969.1"/>
    <property type="molecule type" value="Genomic_DNA"/>
</dbReference>
<dbReference type="GO" id="GO:0016740">
    <property type="term" value="F:transferase activity"/>
    <property type="evidence" value="ECO:0007669"/>
    <property type="project" value="UniProtKB-KW"/>
</dbReference>
<proteinExistence type="inferred from homology"/>
<dbReference type="Gene3D" id="3.40.50.720">
    <property type="entry name" value="NAD(P)-binding Rossmann-like Domain"/>
    <property type="match status" value="1"/>
</dbReference>
<dbReference type="Pfam" id="PF02397">
    <property type="entry name" value="Bac_transf"/>
    <property type="match status" value="1"/>
</dbReference>
<dbReference type="Pfam" id="PF13727">
    <property type="entry name" value="CoA_binding_3"/>
    <property type="match status" value="1"/>
</dbReference>
<evidence type="ECO:0000256" key="1">
    <source>
        <dbReference type="ARBA" id="ARBA00004141"/>
    </source>
</evidence>
<dbReference type="Proteomes" id="UP001596175">
    <property type="component" value="Unassembled WGS sequence"/>
</dbReference>
<dbReference type="RefSeq" id="WP_378024104.1">
    <property type="nucleotide sequence ID" value="NZ_JBHSKG010000019.1"/>
</dbReference>
<evidence type="ECO:0000256" key="7">
    <source>
        <dbReference type="SAM" id="MobiDB-lite"/>
    </source>
</evidence>
<feature type="transmembrane region" description="Helical" evidence="8">
    <location>
        <begin position="133"/>
        <end position="155"/>
    </location>
</feature>
<sequence>MSKASGALADQWKDDPPSRHLWDVSAPEYSSAQMPKAARPLAGIRSARGLEAWMLVVPVDAVMLLAPALWALDAFPALLALSVVSIGLLVGRGRYRAKLHLSVLDELPGLLSRGLTATAVVALAFVLRHDATAAIDFLGLAATSIGLLVAGRFVTTAVILNARRRAVVAHRTVLIGGGELAAEMATLLERYPRYGLSVAGFVDDGDRCEASFVTSHLGAIEDLELVVAANDIEVLLVTEGHFDELQLLDYVRKPDCSACDLLVVPRLHAFHTQTGHADHIGSIPVMRIRNPSLSGVAWRIKRAFDIAMSAAALLLLSPILLACALAVRLEGGPEIIFHQTRVGRDGRTFACLKFRSMKPATEAESATKWNIGTDNRVGPVGKVIRRTSLDELPQLWNILRGDMTLVGPRPERPHFVERFSVEYTRYAHRHRVPAGLTGLAQVSGLRGDTPISDRARFDNYYIENWSLWLDAKVMLRTVGEIFLARGR</sequence>
<keyword evidence="4 8" id="KW-0812">Transmembrane</keyword>
<evidence type="ECO:0000256" key="5">
    <source>
        <dbReference type="ARBA" id="ARBA00022989"/>
    </source>
</evidence>
<dbReference type="InterPro" id="IPR003362">
    <property type="entry name" value="Bact_transf"/>
</dbReference>
<dbReference type="PANTHER" id="PTHR30576:SF0">
    <property type="entry name" value="UNDECAPRENYL-PHOSPHATE N-ACETYLGALACTOSAMINYL 1-PHOSPHATE TRANSFERASE-RELATED"/>
    <property type="match status" value="1"/>
</dbReference>
<evidence type="ECO:0000256" key="4">
    <source>
        <dbReference type="ARBA" id="ARBA00022692"/>
    </source>
</evidence>
<evidence type="ECO:0000256" key="8">
    <source>
        <dbReference type="SAM" id="Phobius"/>
    </source>
</evidence>
<organism evidence="10 11">
    <name type="scientific">Actinomycetospora rhizophila</name>
    <dbReference type="NCBI Taxonomy" id="1416876"/>
    <lineage>
        <taxon>Bacteria</taxon>
        <taxon>Bacillati</taxon>
        <taxon>Actinomycetota</taxon>
        <taxon>Actinomycetes</taxon>
        <taxon>Pseudonocardiales</taxon>
        <taxon>Pseudonocardiaceae</taxon>
        <taxon>Actinomycetospora</taxon>
    </lineage>
</organism>